<dbReference type="PANTHER" id="PTHR48078:SF11">
    <property type="entry name" value="THREONINE DEHYDRATASE, MITOCHONDRIAL"/>
    <property type="match status" value="1"/>
</dbReference>
<dbReference type="OrthoDB" id="9811476at2"/>
<dbReference type="SUPFAM" id="SSF53686">
    <property type="entry name" value="Tryptophan synthase beta subunit-like PLP-dependent enzymes"/>
    <property type="match status" value="1"/>
</dbReference>
<dbReference type="GO" id="GO:0009097">
    <property type="term" value="P:isoleucine biosynthetic process"/>
    <property type="evidence" value="ECO:0007669"/>
    <property type="project" value="UniProtKB-UniRule"/>
</dbReference>
<proteinExistence type="inferred from homology"/>
<dbReference type="GO" id="GO:0006565">
    <property type="term" value="P:L-serine catabolic process"/>
    <property type="evidence" value="ECO:0007669"/>
    <property type="project" value="TreeGrafter"/>
</dbReference>
<dbReference type="SUPFAM" id="SSF55021">
    <property type="entry name" value="ACT-like"/>
    <property type="match status" value="2"/>
</dbReference>
<sequence length="515" mass="56752">MVAEADYLKKILLSPVYDVAVQSDLVRLDKLSAALGNDIWLKREDQQPVKSFKLRGAYNRLCQLTPEQTAAGVIAASAGNHAQGVAYSARIKQMKAVIVMPETTPEIKVEAVRTFGGEYAEVVLHGTSFDAASNHARELADKHGYTFVPPFDDPDVIAGQGTIGRELLEQNPHLDTLFIAVGGGGLAAGIGVYLKQLRPDLKIVAVESEESACLKAAMEKGEPVDLPSVGIFADGVAVKRIGTEPFRLCQQYVDEVITVSSDEICAAIKDIFDDTRVIAEPAGALSVAGIRKYVRENGTQGHKIGGILCGANINFHTLRYVSERCELGEQKEVVFAAKIPERAGAFRHFCELLGGRAITEFNYRFASNKEAHIFVGLKLRQGREEFKAIADSLNNAGYQLFDLSDNEMAKLHVRYMVGGRPPKLLNEHIFSFEFPEHPGALMKFLDTLGERWNITLFHYRNHGAAEGLVLAGFDIPANSREDFDQHVKQLGYQFEEQTSNPAYRFFLSDLNGVFD</sequence>
<dbReference type="RefSeq" id="WP_062483737.1">
    <property type="nucleotide sequence ID" value="NZ_CP013650.1"/>
</dbReference>
<comment type="catalytic activity">
    <reaction evidence="1 13">
        <text>L-threonine = 2-oxobutanoate + NH4(+)</text>
        <dbReference type="Rhea" id="RHEA:22108"/>
        <dbReference type="ChEBI" id="CHEBI:16763"/>
        <dbReference type="ChEBI" id="CHEBI:28938"/>
        <dbReference type="ChEBI" id="CHEBI:57926"/>
        <dbReference type="EC" id="4.3.1.19"/>
    </reaction>
</comment>
<evidence type="ECO:0000256" key="11">
    <source>
        <dbReference type="ARBA" id="ARBA00023304"/>
    </source>
</evidence>
<dbReference type="InterPro" id="IPR036052">
    <property type="entry name" value="TrpB-like_PALP_sf"/>
</dbReference>
<evidence type="ECO:0000313" key="16">
    <source>
        <dbReference type="Proteomes" id="UP000068447"/>
    </source>
</evidence>
<evidence type="ECO:0000256" key="5">
    <source>
        <dbReference type="ARBA" id="ARBA00011881"/>
    </source>
</evidence>
<dbReference type="PANTHER" id="PTHR48078">
    <property type="entry name" value="THREONINE DEHYDRATASE, MITOCHONDRIAL-RELATED"/>
    <property type="match status" value="1"/>
</dbReference>
<evidence type="ECO:0000313" key="15">
    <source>
        <dbReference type="EMBL" id="ALT00207.1"/>
    </source>
</evidence>
<evidence type="ECO:0000259" key="14">
    <source>
        <dbReference type="PROSITE" id="PS51672"/>
    </source>
</evidence>
<evidence type="ECO:0000256" key="10">
    <source>
        <dbReference type="ARBA" id="ARBA00023239"/>
    </source>
</evidence>
<reference evidence="15 16" key="1">
    <citation type="submission" date="2015-12" db="EMBL/GenBank/DDBJ databases">
        <title>Complete genome of Lacimicrobium alkaliphilum KCTC 32984.</title>
        <authorList>
            <person name="Kim S.-G."/>
            <person name="Lee Y.-J."/>
        </authorList>
    </citation>
    <scope>NUCLEOTIDE SEQUENCE [LARGE SCALE GENOMIC DNA]</scope>
    <source>
        <strain evidence="15 16">YelD216</strain>
    </source>
</reference>
<comment type="similarity">
    <text evidence="4 13">Belongs to the serine/threonine dehydratase family.</text>
</comment>
<protein>
    <recommendedName>
        <fullName evidence="13">L-threonine dehydratase</fullName>
        <ecNumber evidence="13">4.3.1.19</ecNumber>
    </recommendedName>
    <alternativeName>
        <fullName evidence="13">Threonine deaminase</fullName>
    </alternativeName>
</protein>
<keyword evidence="6 13" id="KW-0028">Amino-acid biosynthesis</keyword>
<dbReference type="Pfam" id="PF00585">
    <property type="entry name" value="Thr_dehydrat_C"/>
    <property type="match status" value="2"/>
</dbReference>
<dbReference type="NCBIfam" id="NF006674">
    <property type="entry name" value="PRK09224.1"/>
    <property type="match status" value="1"/>
</dbReference>
<dbReference type="Gene3D" id="3.40.1020.10">
    <property type="entry name" value="Biosynthetic Threonine Deaminase, Domain 3"/>
    <property type="match status" value="1"/>
</dbReference>
<dbReference type="UniPathway" id="UPA00047">
    <property type="reaction ID" value="UER00054"/>
</dbReference>
<keyword evidence="9 13" id="KW-0663">Pyridoxal phosphate</keyword>
<dbReference type="FunFam" id="3.40.50.1100:FF:000008">
    <property type="entry name" value="L-threonine dehydratase"/>
    <property type="match status" value="1"/>
</dbReference>
<dbReference type="AlphaFoldDB" id="A0A0U3AGP3"/>
<gene>
    <name evidence="13" type="primary">ilvA</name>
    <name evidence="15" type="ORF">AT746_19335</name>
</gene>
<accession>A0A0U3AGP3</accession>
<evidence type="ECO:0000256" key="8">
    <source>
        <dbReference type="ARBA" id="ARBA00022737"/>
    </source>
</evidence>
<dbReference type="STRING" id="1526571.AT746_19335"/>
<dbReference type="Pfam" id="PF00291">
    <property type="entry name" value="PALP"/>
    <property type="match status" value="1"/>
</dbReference>
<dbReference type="InterPro" id="IPR001926">
    <property type="entry name" value="TrpB-like_PALP"/>
</dbReference>
<evidence type="ECO:0000256" key="2">
    <source>
        <dbReference type="ARBA" id="ARBA00001933"/>
    </source>
</evidence>
<evidence type="ECO:0000256" key="1">
    <source>
        <dbReference type="ARBA" id="ARBA00001274"/>
    </source>
</evidence>
<dbReference type="NCBIfam" id="TIGR01124">
    <property type="entry name" value="ilvA_2Cterm"/>
    <property type="match status" value="1"/>
</dbReference>
<dbReference type="InterPro" id="IPR045865">
    <property type="entry name" value="ACT-like_dom_sf"/>
</dbReference>
<evidence type="ECO:0000256" key="13">
    <source>
        <dbReference type="RuleBase" id="RU362012"/>
    </source>
</evidence>
<organism evidence="15 16">
    <name type="scientific">Lacimicrobium alkaliphilum</name>
    <dbReference type="NCBI Taxonomy" id="1526571"/>
    <lineage>
        <taxon>Bacteria</taxon>
        <taxon>Pseudomonadati</taxon>
        <taxon>Pseudomonadota</taxon>
        <taxon>Gammaproteobacteria</taxon>
        <taxon>Alteromonadales</taxon>
        <taxon>Alteromonadaceae</taxon>
        <taxon>Lacimicrobium</taxon>
    </lineage>
</organism>
<evidence type="ECO:0000256" key="3">
    <source>
        <dbReference type="ARBA" id="ARBA00004810"/>
    </source>
</evidence>
<dbReference type="GO" id="GO:0004794">
    <property type="term" value="F:threonine deaminase activity"/>
    <property type="evidence" value="ECO:0007669"/>
    <property type="project" value="UniProtKB-UniRule"/>
</dbReference>
<dbReference type="InterPro" id="IPR001721">
    <property type="entry name" value="TD_ACT-like"/>
</dbReference>
<keyword evidence="8" id="KW-0677">Repeat</keyword>
<dbReference type="CDD" id="cd01562">
    <property type="entry name" value="Thr-dehyd"/>
    <property type="match status" value="1"/>
</dbReference>
<comment type="function">
    <text evidence="12 13">Catalyzes the anaerobic formation of alpha-ketobutyrate and ammonia from threonine in a two-step reaction. The first step involved a dehydration of threonine and a production of enamine intermediates (aminocrotonate), which tautomerizes to its imine form (iminobutyrate). Both intermediates are unstable and short-lived. The second step is the nonenzymatic hydrolysis of the enamine/imine intermediates to form 2-ketobutyrate and free ammonia. In the low water environment of the cell, the second step is accelerated by RidA.</text>
</comment>
<comment type="subunit">
    <text evidence="5 13">Homotetramer.</text>
</comment>
<feature type="domain" description="ACT-like" evidence="14">
    <location>
        <begin position="428"/>
        <end position="499"/>
    </location>
</feature>
<comment type="cofactor">
    <cofactor evidence="2 13">
        <name>pyridoxal 5'-phosphate</name>
        <dbReference type="ChEBI" id="CHEBI:597326"/>
    </cofactor>
</comment>
<dbReference type="InterPro" id="IPR005787">
    <property type="entry name" value="Thr_deHydtase_biosynth"/>
</dbReference>
<name>A0A0U3AGP3_9ALTE</name>
<evidence type="ECO:0000256" key="6">
    <source>
        <dbReference type="ARBA" id="ARBA00022605"/>
    </source>
</evidence>
<dbReference type="GO" id="GO:0003941">
    <property type="term" value="F:L-serine ammonia-lyase activity"/>
    <property type="evidence" value="ECO:0007669"/>
    <property type="project" value="TreeGrafter"/>
</dbReference>
<evidence type="ECO:0000256" key="7">
    <source>
        <dbReference type="ARBA" id="ARBA00022624"/>
    </source>
</evidence>
<dbReference type="Proteomes" id="UP000068447">
    <property type="component" value="Chromosome"/>
</dbReference>
<dbReference type="InterPro" id="IPR038110">
    <property type="entry name" value="TD_ACT-like_sf"/>
</dbReference>
<keyword evidence="10 13" id="KW-0456">Lyase</keyword>
<dbReference type="PROSITE" id="PS51672">
    <property type="entry name" value="ACT_LIKE"/>
    <property type="match status" value="2"/>
</dbReference>
<dbReference type="InterPro" id="IPR050147">
    <property type="entry name" value="Ser/Thr_Dehydratase"/>
</dbReference>
<dbReference type="FunFam" id="3.40.1020.10:FF:000001">
    <property type="entry name" value="L-threonine dehydratase"/>
    <property type="match status" value="1"/>
</dbReference>
<evidence type="ECO:0000256" key="12">
    <source>
        <dbReference type="ARBA" id="ARBA00025527"/>
    </source>
</evidence>
<dbReference type="CDD" id="cd04907">
    <property type="entry name" value="ACT_ThrD-I_2"/>
    <property type="match status" value="1"/>
</dbReference>
<dbReference type="EMBL" id="CP013650">
    <property type="protein sequence ID" value="ALT00207.1"/>
    <property type="molecule type" value="Genomic_DNA"/>
</dbReference>
<dbReference type="EC" id="4.3.1.19" evidence="13"/>
<evidence type="ECO:0000256" key="4">
    <source>
        <dbReference type="ARBA" id="ARBA00010869"/>
    </source>
</evidence>
<dbReference type="Gene3D" id="3.40.50.1100">
    <property type="match status" value="2"/>
</dbReference>
<evidence type="ECO:0000256" key="9">
    <source>
        <dbReference type="ARBA" id="ARBA00022898"/>
    </source>
</evidence>
<keyword evidence="16" id="KW-1185">Reference proteome</keyword>
<dbReference type="GO" id="GO:0006567">
    <property type="term" value="P:L-threonine catabolic process"/>
    <property type="evidence" value="ECO:0007669"/>
    <property type="project" value="TreeGrafter"/>
</dbReference>
<keyword evidence="7 13" id="KW-0412">Isoleucine biosynthesis</keyword>
<dbReference type="KEGG" id="lal:AT746_19335"/>
<feature type="domain" description="ACT-like" evidence="14">
    <location>
        <begin position="333"/>
        <end position="405"/>
    </location>
</feature>
<comment type="pathway">
    <text evidence="3 13">Amino-acid biosynthesis; L-isoleucine biosynthesis; 2-oxobutanoate from L-threonine: step 1/1.</text>
</comment>
<keyword evidence="11 13" id="KW-0100">Branched-chain amino acid biosynthesis</keyword>
<dbReference type="CDD" id="cd04906">
    <property type="entry name" value="ACT_ThrD-I_1"/>
    <property type="match status" value="1"/>
</dbReference>